<evidence type="ECO:0000313" key="1">
    <source>
        <dbReference type="EMBL" id="KKZ14309.1"/>
    </source>
</evidence>
<dbReference type="Proteomes" id="UP000035054">
    <property type="component" value="Unassembled WGS sequence"/>
</dbReference>
<organism evidence="1 2">
    <name type="scientific">Candidatus Synechococcus spongiarum 142</name>
    <dbReference type="NCBI Taxonomy" id="1608213"/>
    <lineage>
        <taxon>Bacteria</taxon>
        <taxon>Bacillati</taxon>
        <taxon>Cyanobacteriota</taxon>
        <taxon>Cyanophyceae</taxon>
        <taxon>Synechococcales</taxon>
        <taxon>Synechococcaceae</taxon>
        <taxon>Synechococcus</taxon>
    </lineage>
</organism>
<evidence type="ECO:0000313" key="2">
    <source>
        <dbReference type="Proteomes" id="UP000035054"/>
    </source>
</evidence>
<dbReference type="AlphaFoldDB" id="A0A6N3X3M8"/>
<gene>
    <name evidence="1" type="ORF">TH68_05250</name>
</gene>
<proteinExistence type="predicted"/>
<comment type="caution">
    <text evidence="1">The sequence shown here is derived from an EMBL/GenBank/DDBJ whole genome shotgun (WGS) entry which is preliminary data.</text>
</comment>
<reference evidence="1 2" key="1">
    <citation type="submission" date="2015-01" db="EMBL/GenBank/DDBJ databases">
        <title>Lifestyle Evolution in Cyanobacterial Symbionts of Sponges.</title>
        <authorList>
            <person name="Burgsdorf I."/>
            <person name="Slaby B.M."/>
            <person name="Handley K.M."/>
            <person name="Haber M."/>
            <person name="Blom J."/>
            <person name="Marshall C.W."/>
            <person name="Gilbert J.A."/>
            <person name="Hentschel U."/>
            <person name="Steindler L."/>
        </authorList>
    </citation>
    <scope>NUCLEOTIDE SEQUENCE [LARGE SCALE GENOMIC DNA]</scope>
    <source>
        <strain evidence="1">142</strain>
    </source>
</reference>
<name>A0A6N3X3M8_9SYNE</name>
<protein>
    <submittedName>
        <fullName evidence="1">Uncharacterized protein</fullName>
    </submittedName>
</protein>
<sequence>MAFVDLPSWDCFMAHGVHEAILATASHGTGKALKCAALPFGGLVALAAGSSWSAAEITSGLAALGAATLLPALGLMNPMTAGLLVGIPVL</sequence>
<dbReference type="EMBL" id="JXUO01000171">
    <property type="protein sequence ID" value="KKZ14309.1"/>
    <property type="molecule type" value="Genomic_DNA"/>
</dbReference>
<accession>A0A6N3X3M8</accession>